<dbReference type="EMBL" id="HF583529">
    <property type="protein sequence ID" value="CCQ43026.1"/>
    <property type="molecule type" value="Genomic_DNA"/>
</dbReference>
<reference evidence="1" key="1">
    <citation type="journal article" date="2013" name="PLoS ONE">
        <title>Direct detection of alternative open reading frames translation products in human significantly expands the proteome.</title>
        <authorList>
            <person name="Vanderperre B."/>
            <person name="Lucier J.-F."/>
            <person name="Motard J."/>
            <person name="Tremblay G."/>
            <person name="Vanderperre S."/>
            <person name="Wisztorski M."/>
            <person name="Salzet M."/>
            <person name="Boisvert F.-M."/>
            <person name="Roucou X."/>
        </authorList>
    </citation>
    <scope>NUCLEOTIDE SEQUENCE</scope>
</reference>
<accession>L8E8H1</accession>
<dbReference type="PROSITE" id="PS51257">
    <property type="entry name" value="PROKAR_LIPOPROTEIN"/>
    <property type="match status" value="1"/>
</dbReference>
<proteinExistence type="predicted"/>
<organism evidence="1">
    <name type="scientific">Homo sapiens</name>
    <name type="common">Human</name>
    <dbReference type="NCBI Taxonomy" id="9606"/>
    <lineage>
        <taxon>Eukaryota</taxon>
        <taxon>Metazoa</taxon>
        <taxon>Chordata</taxon>
        <taxon>Craniata</taxon>
        <taxon>Vertebrata</taxon>
        <taxon>Euteleostomi</taxon>
        <taxon>Mammalia</taxon>
        <taxon>Eutheria</taxon>
        <taxon>Euarchontoglires</taxon>
        <taxon>Primates</taxon>
        <taxon>Haplorrhini</taxon>
        <taxon>Catarrhini</taxon>
        <taxon>Hominidae</taxon>
        <taxon>Homo</taxon>
    </lineage>
</organism>
<name>L8E8H1_HUMAN</name>
<dbReference type="ChiTaRS" id="C6orf222">
    <property type="organism name" value="human"/>
</dbReference>
<sequence>MHPNRYASKCIPSFLQLTSSSSCSYGFVDASQELCRPKMEKPRDWGHLVSQNPSNPVSCHSMTREMELIPCTSPISWDWLGVSEKMDVKSSENYLVPCPCRHYSFFWVVFRKWRRASMGWTAMDCCTGVHCSRAPYSRRYYSCPRHCGFVDLS</sequence>
<evidence type="ECO:0000313" key="1">
    <source>
        <dbReference type="EMBL" id="CCQ43026.1"/>
    </source>
</evidence>
<gene>
    <name evidence="1" type="primary">C6orf222</name>
</gene>
<protein>
    <submittedName>
        <fullName evidence="1">Alternative protein C6orf222</fullName>
    </submittedName>
</protein>
<dbReference type="AlphaFoldDB" id="L8E8H1"/>